<dbReference type="PANTHER" id="PTHR44591">
    <property type="entry name" value="STRESS RESPONSE REGULATOR PROTEIN 1"/>
    <property type="match status" value="1"/>
</dbReference>
<dbReference type="AlphaFoldDB" id="A0A2H0UVW3"/>
<accession>A0A2H0UVW3</accession>
<evidence type="ECO:0000313" key="5">
    <source>
        <dbReference type="Proteomes" id="UP000230882"/>
    </source>
</evidence>
<dbReference type="SMART" id="SM00448">
    <property type="entry name" value="REC"/>
    <property type="match status" value="1"/>
</dbReference>
<feature type="domain" description="Response regulatory" evidence="3">
    <location>
        <begin position="3"/>
        <end position="119"/>
    </location>
</feature>
<dbReference type="InterPro" id="IPR011006">
    <property type="entry name" value="CheY-like_superfamily"/>
</dbReference>
<comment type="caution">
    <text evidence="4">The sequence shown here is derived from an EMBL/GenBank/DDBJ whole genome shotgun (WGS) entry which is preliminary data.</text>
</comment>
<dbReference type="CDD" id="cd00156">
    <property type="entry name" value="REC"/>
    <property type="match status" value="1"/>
</dbReference>
<evidence type="ECO:0000313" key="4">
    <source>
        <dbReference type="EMBL" id="PIR90986.1"/>
    </source>
</evidence>
<protein>
    <submittedName>
        <fullName evidence="4">Response regulator</fullName>
    </submittedName>
</protein>
<sequence length="122" mass="14038">MKKILIIEDEKMLGEMYQDKFIQEGFDAVLAETAEEGIEATCKEKPDLILLDILLPRTNGIGFMEWFKKEKELSSIPVIAFSNYDDPKTKKEAAELGIKDYLIKTNYTPQEIVDKVKSYLKN</sequence>
<dbReference type="InterPro" id="IPR050595">
    <property type="entry name" value="Bact_response_regulator"/>
</dbReference>
<gene>
    <name evidence="4" type="ORF">COU02_01450</name>
</gene>
<feature type="modified residue" description="4-aspartylphosphate" evidence="2">
    <location>
        <position position="52"/>
    </location>
</feature>
<evidence type="ECO:0000256" key="2">
    <source>
        <dbReference type="PROSITE-ProRule" id="PRU00169"/>
    </source>
</evidence>
<dbReference type="Pfam" id="PF00072">
    <property type="entry name" value="Response_reg"/>
    <property type="match status" value="1"/>
</dbReference>
<dbReference type="Gene3D" id="3.40.50.2300">
    <property type="match status" value="1"/>
</dbReference>
<proteinExistence type="predicted"/>
<evidence type="ECO:0000259" key="3">
    <source>
        <dbReference type="PROSITE" id="PS50110"/>
    </source>
</evidence>
<dbReference type="GO" id="GO:0000160">
    <property type="term" value="P:phosphorelay signal transduction system"/>
    <property type="evidence" value="ECO:0007669"/>
    <property type="project" value="InterPro"/>
</dbReference>
<dbReference type="Proteomes" id="UP000230882">
    <property type="component" value="Unassembled WGS sequence"/>
</dbReference>
<evidence type="ECO:0000256" key="1">
    <source>
        <dbReference type="ARBA" id="ARBA00022553"/>
    </source>
</evidence>
<name>A0A2H0UVW3_9BACT</name>
<dbReference type="InterPro" id="IPR001789">
    <property type="entry name" value="Sig_transdc_resp-reg_receiver"/>
</dbReference>
<keyword evidence="1 2" id="KW-0597">Phosphoprotein</keyword>
<dbReference type="SUPFAM" id="SSF52172">
    <property type="entry name" value="CheY-like"/>
    <property type="match status" value="1"/>
</dbReference>
<reference evidence="5" key="1">
    <citation type="submission" date="2017-09" db="EMBL/GenBank/DDBJ databases">
        <title>Depth-based differentiation of microbial function through sediment-hosted aquifers and enrichment of novel symbionts in the deep terrestrial subsurface.</title>
        <authorList>
            <person name="Probst A.J."/>
            <person name="Ladd B."/>
            <person name="Jarett J.K."/>
            <person name="Geller-Mcgrath D.E."/>
            <person name="Sieber C.M.K."/>
            <person name="Emerson J.B."/>
            <person name="Anantharaman K."/>
            <person name="Thomas B.C."/>
            <person name="Malmstrom R."/>
            <person name="Stieglmeier M."/>
            <person name="Klingl A."/>
            <person name="Woyke T."/>
            <person name="Ryan C.M."/>
            <person name="Banfield J.F."/>
        </authorList>
    </citation>
    <scope>NUCLEOTIDE SEQUENCE [LARGE SCALE GENOMIC DNA]</scope>
</reference>
<dbReference type="PROSITE" id="PS50110">
    <property type="entry name" value="RESPONSE_REGULATORY"/>
    <property type="match status" value="1"/>
</dbReference>
<dbReference type="EMBL" id="PFAU01000036">
    <property type="protein sequence ID" value="PIR90986.1"/>
    <property type="molecule type" value="Genomic_DNA"/>
</dbReference>
<organism evidence="4 5">
    <name type="scientific">bacterium (Candidatus Gribaldobacteria) CG10_big_fil_rev_8_21_14_0_10_37_46</name>
    <dbReference type="NCBI Taxonomy" id="2014276"/>
    <lineage>
        <taxon>Bacteria</taxon>
        <taxon>Candidatus Gribaldobacteria</taxon>
    </lineage>
</organism>
<dbReference type="PANTHER" id="PTHR44591:SF3">
    <property type="entry name" value="RESPONSE REGULATORY DOMAIN-CONTAINING PROTEIN"/>
    <property type="match status" value="1"/>
</dbReference>